<dbReference type="Pfam" id="PF21307">
    <property type="entry name" value="Glyco_hydro_95_C"/>
    <property type="match status" value="1"/>
</dbReference>
<dbReference type="STRING" id="1280837.A0A316V2Y9"/>
<keyword evidence="5" id="KW-0378">Hydrolase</keyword>
<dbReference type="InterPro" id="IPR008928">
    <property type="entry name" value="6-hairpin_glycosidase_sf"/>
</dbReference>
<protein>
    <submittedName>
        <fullName evidence="5">Family 95 glycoside hydrolase</fullName>
    </submittedName>
</protein>
<evidence type="ECO:0000259" key="4">
    <source>
        <dbReference type="Pfam" id="PF22124"/>
    </source>
</evidence>
<dbReference type="InterPro" id="IPR049053">
    <property type="entry name" value="AFCA-like_C"/>
</dbReference>
<dbReference type="PIRSF" id="PIRSF007663">
    <property type="entry name" value="UCP007663"/>
    <property type="match status" value="1"/>
</dbReference>
<dbReference type="InterPro" id="IPR016518">
    <property type="entry name" value="Alpha-L-fucosidase"/>
</dbReference>
<name>A0A316V2Y9_9BASI</name>
<dbReference type="GO" id="GO:0004560">
    <property type="term" value="F:alpha-L-fucosidase activity"/>
    <property type="evidence" value="ECO:0007669"/>
    <property type="project" value="InterPro"/>
</dbReference>
<dbReference type="Pfam" id="PF22124">
    <property type="entry name" value="Glyco_hydro_95_cat"/>
    <property type="match status" value="1"/>
</dbReference>
<accession>A0A316V2Y9</accession>
<evidence type="ECO:0000313" key="5">
    <source>
        <dbReference type="EMBL" id="PWN31929.1"/>
    </source>
</evidence>
<dbReference type="RefSeq" id="XP_025352231.1">
    <property type="nucleotide sequence ID" value="XM_025501487.1"/>
</dbReference>
<proteinExistence type="predicted"/>
<dbReference type="Proteomes" id="UP000245771">
    <property type="component" value="Unassembled WGS sequence"/>
</dbReference>
<dbReference type="InParanoid" id="A0A316V2Y9"/>
<dbReference type="Pfam" id="PF14498">
    <property type="entry name" value="Glyco_hyd_65N_2"/>
    <property type="match status" value="1"/>
</dbReference>
<dbReference type="InterPro" id="IPR012341">
    <property type="entry name" value="6hp_glycosidase-like_sf"/>
</dbReference>
<organism evidence="5 6">
    <name type="scientific">Meira miltonrushii</name>
    <dbReference type="NCBI Taxonomy" id="1280837"/>
    <lineage>
        <taxon>Eukaryota</taxon>
        <taxon>Fungi</taxon>
        <taxon>Dikarya</taxon>
        <taxon>Basidiomycota</taxon>
        <taxon>Ustilaginomycotina</taxon>
        <taxon>Exobasidiomycetes</taxon>
        <taxon>Exobasidiales</taxon>
        <taxon>Brachybasidiaceae</taxon>
        <taxon>Meira</taxon>
    </lineage>
</organism>
<evidence type="ECO:0000256" key="1">
    <source>
        <dbReference type="SAM" id="SignalP"/>
    </source>
</evidence>
<keyword evidence="1" id="KW-0732">Signal</keyword>
<gene>
    <name evidence="5" type="ORF">FA14DRAFT_185886</name>
</gene>
<dbReference type="PANTHER" id="PTHR31084:SF0">
    <property type="entry name" value="ALPHA-L-FUCOSIDASE 2"/>
    <property type="match status" value="1"/>
</dbReference>
<feature type="chain" id="PRO_5016465880" evidence="1">
    <location>
        <begin position="19"/>
        <end position="795"/>
    </location>
</feature>
<sequence length="795" mass="87247">MLFNILSLVLLSITTARCQTFDGKTFLHYTSPATQFTETLPIGNGRLGLGMYGTPAEQLILNEDSTWNSNFVNRVNPNAKGSWQRVRSEIVDNKWFEAGNDGLRNMVPEDDEPGRYQNAGFLNVDMGQEQSGMSNYVRWLDTINGITGTNYTYSGAQISRIAIASYPDGVMAMRIASDQPFSANVSFSRAANIYNSTATTDGGKNVLLTYSGSNSQPGGLDFAMQGRVVVDQGSVSAKSSNLTVTNVKTLDIFMDIETTYRQSDYKGQTDTVLDAAVSKGWNTIFSNAVQDHSKIASAVTMDLGTTSNTSLAQSPTDQRLTAFKSAENDDNELMTLVYNFGRHLMISSSRQGTKSLPANLVGLWLDELTAAWGGRFTVNINLEMNYWAVGAGNMAADTQISLFDLMDVARPRGDQMAKDMYGIESGIVFHHNLDLWGDAAPVDNGTRYTLWPMSAPWLSTHIMEHVRFTNDLDFLKNRGLPFLLDTSAFYDSFLFEYDGNMVTGPSLSPENGFNIPANGDKPGYQNEGMDIAPAMDNQLLWQMYADIDEAYQRLGDPNNTNATHARDMQSKLRPNFLGSYGQILEWREEYVDTTPGITHISPLWGLHPGKQFSPLINDTLAEGARKLLDNRMANGGGANGWSRTWVASCYARLFDGVAAWANSQETLKTFLLSNLWNSDSGPGSPFQIDGNFGYLSTIQEMLLQSHTGIIHLLPALPANVSTSGGSFKGLLARQGFSVDMSWDQNASLKQATITSNLGNELSLRLTNGTNIKVNGNDYTAPLQTTKGQTYTVTLA</sequence>
<feature type="domain" description="Alpha fucosidase A-like C-terminal" evidence="3">
    <location>
        <begin position="704"/>
        <end position="791"/>
    </location>
</feature>
<evidence type="ECO:0000259" key="3">
    <source>
        <dbReference type="Pfam" id="PF21307"/>
    </source>
</evidence>
<evidence type="ECO:0000259" key="2">
    <source>
        <dbReference type="Pfam" id="PF14498"/>
    </source>
</evidence>
<dbReference type="AlphaFoldDB" id="A0A316V2Y9"/>
<dbReference type="InterPro" id="IPR054363">
    <property type="entry name" value="GH95_cat"/>
</dbReference>
<feature type="domain" description="Glycosyl hydrolase family 95 catalytic" evidence="4">
    <location>
        <begin position="281"/>
        <end position="702"/>
    </location>
</feature>
<dbReference type="SUPFAM" id="SSF48208">
    <property type="entry name" value="Six-hairpin glycosidases"/>
    <property type="match status" value="1"/>
</dbReference>
<dbReference type="OrthoDB" id="2848340at2759"/>
<reference evidence="5 6" key="1">
    <citation type="journal article" date="2018" name="Mol. Biol. Evol.">
        <title>Broad Genomic Sampling Reveals a Smut Pathogenic Ancestry of the Fungal Clade Ustilaginomycotina.</title>
        <authorList>
            <person name="Kijpornyongpan T."/>
            <person name="Mondo S.J."/>
            <person name="Barry K."/>
            <person name="Sandor L."/>
            <person name="Lee J."/>
            <person name="Lipzen A."/>
            <person name="Pangilinan J."/>
            <person name="LaButti K."/>
            <person name="Hainaut M."/>
            <person name="Henrissat B."/>
            <person name="Grigoriev I.V."/>
            <person name="Spatafora J.W."/>
            <person name="Aime M.C."/>
        </authorList>
    </citation>
    <scope>NUCLEOTIDE SEQUENCE [LARGE SCALE GENOMIC DNA]</scope>
    <source>
        <strain evidence="5 6">MCA 3882</strain>
    </source>
</reference>
<dbReference type="GeneID" id="37023268"/>
<evidence type="ECO:0000313" key="6">
    <source>
        <dbReference type="Proteomes" id="UP000245771"/>
    </source>
</evidence>
<dbReference type="PANTHER" id="PTHR31084">
    <property type="entry name" value="ALPHA-L-FUCOSIDASE 2"/>
    <property type="match status" value="1"/>
</dbReference>
<keyword evidence="6" id="KW-1185">Reference proteome</keyword>
<feature type="signal peptide" evidence="1">
    <location>
        <begin position="1"/>
        <end position="18"/>
    </location>
</feature>
<dbReference type="GO" id="GO:0005975">
    <property type="term" value="P:carbohydrate metabolic process"/>
    <property type="evidence" value="ECO:0007669"/>
    <property type="project" value="InterPro"/>
</dbReference>
<dbReference type="EMBL" id="KZ819606">
    <property type="protein sequence ID" value="PWN31929.1"/>
    <property type="molecule type" value="Genomic_DNA"/>
</dbReference>
<dbReference type="Gene3D" id="1.50.10.10">
    <property type="match status" value="1"/>
</dbReference>
<feature type="domain" description="Glycosyl hydrolase family 95 N-terminal" evidence="2">
    <location>
        <begin position="27"/>
        <end position="262"/>
    </location>
</feature>
<dbReference type="InterPro" id="IPR027414">
    <property type="entry name" value="GH95_N_dom"/>
</dbReference>